<evidence type="ECO:0000256" key="3">
    <source>
        <dbReference type="ARBA" id="ARBA00023163"/>
    </source>
</evidence>
<dbReference type="Pfam" id="PF00440">
    <property type="entry name" value="TetR_N"/>
    <property type="match status" value="1"/>
</dbReference>
<dbReference type="SUPFAM" id="SSF46689">
    <property type="entry name" value="Homeodomain-like"/>
    <property type="match status" value="1"/>
</dbReference>
<dbReference type="Pfam" id="PF16925">
    <property type="entry name" value="TetR_C_13"/>
    <property type="match status" value="1"/>
</dbReference>
<protein>
    <submittedName>
        <fullName evidence="7">AcrR family transcriptional regulator</fullName>
    </submittedName>
</protein>
<dbReference type="InterPro" id="IPR009057">
    <property type="entry name" value="Homeodomain-like_sf"/>
</dbReference>
<keyword evidence="3" id="KW-0804">Transcription</keyword>
<dbReference type="PANTHER" id="PTHR30055">
    <property type="entry name" value="HTH-TYPE TRANSCRIPTIONAL REGULATOR RUTR"/>
    <property type="match status" value="1"/>
</dbReference>
<dbReference type="PANTHER" id="PTHR30055:SF200">
    <property type="entry name" value="HTH-TYPE TRANSCRIPTIONAL REPRESSOR BDCR"/>
    <property type="match status" value="1"/>
</dbReference>
<gene>
    <name evidence="7" type="ORF">HD595_002880</name>
</gene>
<keyword evidence="1" id="KW-0805">Transcription regulation</keyword>
<organism evidence="7 8">
    <name type="scientific">Nonomuraea roseoviolacea subsp. carminata</name>
    <dbReference type="NCBI Taxonomy" id="160689"/>
    <lineage>
        <taxon>Bacteria</taxon>
        <taxon>Bacillati</taxon>
        <taxon>Actinomycetota</taxon>
        <taxon>Actinomycetes</taxon>
        <taxon>Streptosporangiales</taxon>
        <taxon>Streptosporangiaceae</taxon>
        <taxon>Nonomuraea</taxon>
    </lineage>
</organism>
<reference evidence="7 8" key="1">
    <citation type="submission" date="2022-06" db="EMBL/GenBank/DDBJ databases">
        <title>Sequencing the genomes of 1000 actinobacteria strains.</title>
        <authorList>
            <person name="Klenk H.-P."/>
        </authorList>
    </citation>
    <scope>NUCLEOTIDE SEQUENCE [LARGE SCALE GENOMIC DNA]</scope>
    <source>
        <strain evidence="7 8">DSM 44170</strain>
    </source>
</reference>
<dbReference type="PROSITE" id="PS50977">
    <property type="entry name" value="HTH_TETR_2"/>
    <property type="match status" value="1"/>
</dbReference>
<evidence type="ECO:0000256" key="5">
    <source>
        <dbReference type="SAM" id="Coils"/>
    </source>
</evidence>
<dbReference type="RefSeq" id="WP_253769216.1">
    <property type="nucleotide sequence ID" value="NZ_BAAAVE010000040.1"/>
</dbReference>
<name>A0ABT1JYD2_9ACTN</name>
<feature type="coiled-coil region" evidence="5">
    <location>
        <begin position="122"/>
        <end position="149"/>
    </location>
</feature>
<feature type="domain" description="HTH tetR-type" evidence="6">
    <location>
        <begin position="7"/>
        <end position="67"/>
    </location>
</feature>
<evidence type="ECO:0000313" key="8">
    <source>
        <dbReference type="Proteomes" id="UP001320766"/>
    </source>
</evidence>
<dbReference type="PRINTS" id="PR00455">
    <property type="entry name" value="HTHTETR"/>
</dbReference>
<dbReference type="InterPro" id="IPR001647">
    <property type="entry name" value="HTH_TetR"/>
</dbReference>
<dbReference type="Proteomes" id="UP001320766">
    <property type="component" value="Unassembled WGS sequence"/>
</dbReference>
<keyword evidence="2 4" id="KW-0238">DNA-binding</keyword>
<proteinExistence type="predicted"/>
<keyword evidence="5" id="KW-0175">Coiled coil</keyword>
<feature type="DNA-binding region" description="H-T-H motif" evidence="4">
    <location>
        <begin position="30"/>
        <end position="49"/>
    </location>
</feature>
<keyword evidence="8" id="KW-1185">Reference proteome</keyword>
<comment type="caution">
    <text evidence="7">The sequence shown here is derived from an EMBL/GenBank/DDBJ whole genome shotgun (WGS) entry which is preliminary data.</text>
</comment>
<evidence type="ECO:0000313" key="7">
    <source>
        <dbReference type="EMBL" id="MCP2346758.1"/>
    </source>
</evidence>
<evidence type="ECO:0000256" key="1">
    <source>
        <dbReference type="ARBA" id="ARBA00023015"/>
    </source>
</evidence>
<sequence>MTRRPAPGTRQRILKTAARLFGERGARAVGMQEVVEETGLGKSVLYREFSSKDDLVAAWVRELDAETWSHMDQALAPYEGDPARQLLKVVEFAQASVQAPGFYGCTFYNTSAEFRDPAHPGRQEAVAHLDQLRRRLRDLALAARATDADALADMLMLIISGLYANAATLGSSGPAGRATAAARILIDQHIAPAHQVGRERERDSC</sequence>
<dbReference type="Gene3D" id="1.10.357.10">
    <property type="entry name" value="Tetracycline Repressor, domain 2"/>
    <property type="match status" value="1"/>
</dbReference>
<dbReference type="EMBL" id="JAMZEC010000001">
    <property type="protein sequence ID" value="MCP2346758.1"/>
    <property type="molecule type" value="Genomic_DNA"/>
</dbReference>
<evidence type="ECO:0000259" key="6">
    <source>
        <dbReference type="PROSITE" id="PS50977"/>
    </source>
</evidence>
<evidence type="ECO:0000256" key="4">
    <source>
        <dbReference type="PROSITE-ProRule" id="PRU00335"/>
    </source>
</evidence>
<evidence type="ECO:0000256" key="2">
    <source>
        <dbReference type="ARBA" id="ARBA00023125"/>
    </source>
</evidence>
<dbReference type="SUPFAM" id="SSF48498">
    <property type="entry name" value="Tetracyclin repressor-like, C-terminal domain"/>
    <property type="match status" value="1"/>
</dbReference>
<dbReference type="InterPro" id="IPR036271">
    <property type="entry name" value="Tet_transcr_reg_TetR-rel_C_sf"/>
</dbReference>
<dbReference type="InterPro" id="IPR011075">
    <property type="entry name" value="TetR_C"/>
</dbReference>
<accession>A0ABT1JYD2</accession>
<dbReference type="InterPro" id="IPR050109">
    <property type="entry name" value="HTH-type_TetR-like_transc_reg"/>
</dbReference>